<keyword evidence="1" id="KW-0732">Signal</keyword>
<organism evidence="2 3">
    <name type="scientific">Paenibacillus thiaminolyticus</name>
    <name type="common">Bacillus thiaminolyticus</name>
    <dbReference type="NCBI Taxonomy" id="49283"/>
    <lineage>
        <taxon>Bacteria</taxon>
        <taxon>Bacillati</taxon>
        <taxon>Bacillota</taxon>
        <taxon>Bacilli</taxon>
        <taxon>Bacillales</taxon>
        <taxon>Paenibacillaceae</taxon>
        <taxon>Paenibacillus</taxon>
    </lineage>
</organism>
<dbReference type="InterPro" id="IPR021631">
    <property type="entry name" value="DUF3238"/>
</dbReference>
<proteinExistence type="predicted"/>
<gene>
    <name evidence="2" type="ORF">DQX05_13445</name>
</gene>
<accession>A0A3A3GGX7</accession>
<feature type="chain" id="PRO_5017386028" evidence="1">
    <location>
        <begin position="25"/>
        <end position="426"/>
    </location>
</feature>
<evidence type="ECO:0000313" key="3">
    <source>
        <dbReference type="Proteomes" id="UP000266177"/>
    </source>
</evidence>
<dbReference type="RefSeq" id="WP_119794129.1">
    <property type="nucleotide sequence ID" value="NZ_QYZD01000011.1"/>
</dbReference>
<name>A0A3A3GGX7_PANTH</name>
<dbReference type="Proteomes" id="UP000266177">
    <property type="component" value="Unassembled WGS sequence"/>
</dbReference>
<comment type="caution">
    <text evidence="2">The sequence shown here is derived from an EMBL/GenBank/DDBJ whole genome shotgun (WGS) entry which is preliminary data.</text>
</comment>
<reference evidence="2 3" key="1">
    <citation type="submission" date="2018-09" db="EMBL/GenBank/DDBJ databases">
        <title>Paenibacillus SK2017-BO5.</title>
        <authorList>
            <person name="Piskunova J.V."/>
            <person name="Dubiley S.A."/>
            <person name="Severinov K.V."/>
        </authorList>
    </citation>
    <scope>NUCLEOTIDE SEQUENCE [LARGE SCALE GENOMIC DNA]</scope>
    <source>
        <strain evidence="2 3">BO5</strain>
    </source>
</reference>
<feature type="signal peptide" evidence="1">
    <location>
        <begin position="1"/>
        <end position="24"/>
    </location>
</feature>
<evidence type="ECO:0000313" key="2">
    <source>
        <dbReference type="EMBL" id="RJG23259.1"/>
    </source>
</evidence>
<dbReference type="Pfam" id="PF11579">
    <property type="entry name" value="DUF3238"/>
    <property type="match status" value="1"/>
</dbReference>
<sequence length="426" mass="48518">MKRNLFFLVLFLVMVCSSPSFVSAKNEAVLQIKSFKNAIEINTLNHEGKTVVEDLDQDRKVVYEGFDQKIVLDNLESNTLYRYKVNLLNNSGSEETVYYFSTETENSGFETMSFGENISLSADAIVTGDKVVLTWKDVPGVNKYQVYKDNQFIGEVQSTIFIDDSKMINTYNIYEIQFEVPLTNNEKQELQAFYESNGKKLSENELNTLAKKPYSIVKVVDASIVIPELQLAAINNSFKWTYKTFIPMEWAEDPWYNFKTWGENIKYFKGDNRGFSSTSEAYRTKTVGDSIFYTDSTVASEAFFKDVSTTYAYDENKKLVGSKRDSGAYINRIINSTSTSKVDITVFHKSGNPYAVQGAEIDYQMRVITQKGGSYSFEGVHDRAPSHELYVRLSNDRTVTIFNHPHEGFEYLGAPSTLARSFKVTN</sequence>
<protein>
    <submittedName>
        <fullName evidence="2">DUF3238 domain-containing protein</fullName>
    </submittedName>
</protein>
<dbReference type="OrthoDB" id="9803686at2"/>
<dbReference type="AlphaFoldDB" id="A0A3A3GGX7"/>
<dbReference type="EMBL" id="QYZD01000011">
    <property type="protein sequence ID" value="RJG23259.1"/>
    <property type="molecule type" value="Genomic_DNA"/>
</dbReference>
<evidence type="ECO:0000256" key="1">
    <source>
        <dbReference type="SAM" id="SignalP"/>
    </source>
</evidence>